<dbReference type="EMBL" id="LNYH01000149">
    <property type="protein sequence ID" value="KTD14313.1"/>
    <property type="molecule type" value="Genomic_DNA"/>
</dbReference>
<dbReference type="PATRIC" id="fig|454.4.peg.2778"/>
<evidence type="ECO:0000313" key="2">
    <source>
        <dbReference type="Proteomes" id="UP000054761"/>
    </source>
</evidence>
<dbReference type="Pfam" id="PF12686">
    <property type="entry name" value="DUF3800"/>
    <property type="match status" value="1"/>
</dbReference>
<protein>
    <submittedName>
        <fullName evidence="1">Uncharacterized protein</fullName>
    </submittedName>
</protein>
<comment type="caution">
    <text evidence="1">The sequence shown here is derived from an EMBL/GenBank/DDBJ whole genome shotgun (WGS) entry which is preliminary data.</text>
</comment>
<evidence type="ECO:0000313" key="1">
    <source>
        <dbReference type="EMBL" id="KTD14313.1"/>
    </source>
</evidence>
<organism evidence="1 2">
    <name type="scientific">Legionella israelensis</name>
    <dbReference type="NCBI Taxonomy" id="454"/>
    <lineage>
        <taxon>Bacteria</taxon>
        <taxon>Pseudomonadati</taxon>
        <taxon>Pseudomonadota</taxon>
        <taxon>Gammaproteobacteria</taxon>
        <taxon>Legionellales</taxon>
        <taxon>Legionellaceae</taxon>
        <taxon>Legionella</taxon>
    </lineage>
</organism>
<gene>
    <name evidence="1" type="ORF">Lisr_2541</name>
</gene>
<keyword evidence="2" id="KW-1185">Reference proteome</keyword>
<proteinExistence type="predicted"/>
<sequence length="191" mass="22745">MFSQNNKVACNLTKEHKEKGYLFLYYQFLKHAFGLQYLASENKYSMHYYLDLLPQKEDDCNKFKYFVSNLDKFIPDQYNLVCSAEQIHEVDSKKSIIIQSVDIVLGAIQAKLNDKFANKNKNKKRPEKTRLKENLYKRINSHIREIYPNFNIGASTSYQNDISNRFRHPYRHWNFEPSDNVSNPHYVSKSR</sequence>
<name>A0A0W0V3Q3_9GAMM</name>
<dbReference type="InterPro" id="IPR024524">
    <property type="entry name" value="DUF3800"/>
</dbReference>
<dbReference type="Proteomes" id="UP000054761">
    <property type="component" value="Unassembled WGS sequence"/>
</dbReference>
<dbReference type="AlphaFoldDB" id="A0A0W0V3Q3"/>
<accession>A0A0W0V3Q3</accession>
<reference evidence="1 2" key="1">
    <citation type="submission" date="2015-11" db="EMBL/GenBank/DDBJ databases">
        <title>Genomic analysis of 38 Legionella species identifies large and diverse effector repertoires.</title>
        <authorList>
            <person name="Burstein D."/>
            <person name="Amaro F."/>
            <person name="Zusman T."/>
            <person name="Lifshitz Z."/>
            <person name="Cohen O."/>
            <person name="Gilbert J.A."/>
            <person name="Pupko T."/>
            <person name="Shuman H.A."/>
            <person name="Segal G."/>
        </authorList>
    </citation>
    <scope>NUCLEOTIDE SEQUENCE [LARGE SCALE GENOMIC DNA]</scope>
    <source>
        <strain evidence="1 2">Bercovier 4</strain>
    </source>
</reference>